<dbReference type="OrthoDB" id="9812065at2"/>
<dbReference type="InterPro" id="IPR050248">
    <property type="entry name" value="Polysacc_deacetylase_ArnD"/>
</dbReference>
<protein>
    <submittedName>
        <fullName evidence="2">Polysaccharide deacetylase</fullName>
    </submittedName>
</protein>
<dbReference type="eggNOG" id="COG0726">
    <property type="taxonomic scope" value="Bacteria"/>
</dbReference>
<reference evidence="2 3" key="2">
    <citation type="journal article" date="2012" name="Stand. Genomic Sci.">
        <title>Complete genome sequence of the thermophilic sulfate-reducing ocean bacterium Thermodesulfatator indicus type strain (CIR29812(T)).</title>
        <authorList>
            <person name="Anderson I."/>
            <person name="Saunders E."/>
            <person name="Lapidus A."/>
            <person name="Nolan M."/>
            <person name="Lucas S."/>
            <person name="Tice H."/>
            <person name="Del Rio T.G."/>
            <person name="Cheng J.F."/>
            <person name="Han C."/>
            <person name="Tapia R."/>
            <person name="Goodwin L.A."/>
            <person name="Pitluck S."/>
            <person name="Liolios K."/>
            <person name="Mavromatis K."/>
            <person name="Pagani I."/>
            <person name="Ivanova N."/>
            <person name="Mikhailova N."/>
            <person name="Pati A."/>
            <person name="Chen A."/>
            <person name="Palaniappan K."/>
            <person name="Land M."/>
            <person name="Hauser L."/>
            <person name="Jeffries C.D."/>
            <person name="Chang Y.J."/>
            <person name="Brambilla E.M."/>
            <person name="Rohde M."/>
            <person name="Spring S."/>
            <person name="Goker M."/>
            <person name="Detter J.C."/>
            <person name="Woyke T."/>
            <person name="Bristow J."/>
            <person name="Eisen J.A."/>
            <person name="Markowitz V."/>
            <person name="Hugenholtz P."/>
            <person name="Kyrpides N.C."/>
            <person name="Klenk H.P."/>
        </authorList>
    </citation>
    <scope>NUCLEOTIDE SEQUENCE [LARGE SCALE GENOMIC DNA]</scope>
    <source>
        <strain evidence="3">DSM 15286 / JCM 11887 / CIR29812</strain>
    </source>
</reference>
<dbReference type="GO" id="GO:0016810">
    <property type="term" value="F:hydrolase activity, acting on carbon-nitrogen (but not peptide) bonds"/>
    <property type="evidence" value="ECO:0007669"/>
    <property type="project" value="InterPro"/>
</dbReference>
<evidence type="ECO:0000313" key="2">
    <source>
        <dbReference type="EMBL" id="AEH44953.1"/>
    </source>
</evidence>
<dbReference type="Proteomes" id="UP000006793">
    <property type="component" value="Chromosome"/>
</dbReference>
<dbReference type="SUPFAM" id="SSF88713">
    <property type="entry name" value="Glycoside hydrolase/deacetylase"/>
    <property type="match status" value="1"/>
</dbReference>
<name>F8ADY8_THEID</name>
<organism evidence="2 3">
    <name type="scientific">Thermodesulfatator indicus (strain DSM 15286 / JCM 11887 / CIR29812)</name>
    <dbReference type="NCBI Taxonomy" id="667014"/>
    <lineage>
        <taxon>Bacteria</taxon>
        <taxon>Pseudomonadati</taxon>
        <taxon>Thermodesulfobacteriota</taxon>
        <taxon>Thermodesulfobacteria</taxon>
        <taxon>Thermodesulfobacteriales</taxon>
        <taxon>Thermodesulfatatoraceae</taxon>
        <taxon>Thermodesulfatator</taxon>
    </lineage>
</organism>
<sequence>MFRFWYVLPPKIKKRFLLVLGAGLSSCPIFLKPAFRRTAPWFIGSSLLALDTFVPQVNILSKSFWRAKNVIQEIAITFDDGPDAEITPKLLDLLAQEKAKATFFVLAKRAKRLPELIQRIEKEGHELAFHGLDHQKIWKLSLKKFSRQIEQGLAILESISSKPIIWYRPPHGFIRFDQYLWLRKKGLRLAGWTIGVWDTDENVTAQEISERILASLRPGDILLLHDGVADRLRPQTAMLKAFKKTLPVIKKQGLKPLTLSSLWRISQGGISAF</sequence>
<dbReference type="InParanoid" id="F8ADY8"/>
<dbReference type="PROSITE" id="PS51677">
    <property type="entry name" value="NODB"/>
    <property type="match status" value="1"/>
</dbReference>
<dbReference type="EMBL" id="CP002683">
    <property type="protein sequence ID" value="AEH44953.1"/>
    <property type="molecule type" value="Genomic_DNA"/>
</dbReference>
<dbReference type="PANTHER" id="PTHR10587">
    <property type="entry name" value="GLYCOSYL TRANSFERASE-RELATED"/>
    <property type="match status" value="1"/>
</dbReference>
<dbReference type="HOGENOM" id="CLU_021264_0_1_0"/>
<dbReference type="STRING" id="667014.Thein_1082"/>
<reference evidence="3" key="1">
    <citation type="submission" date="2011-04" db="EMBL/GenBank/DDBJ databases">
        <title>The complete genome of Thermodesulfatator indicus DSM 15286.</title>
        <authorList>
            <person name="Lucas S."/>
            <person name="Copeland A."/>
            <person name="Lapidus A."/>
            <person name="Bruce D."/>
            <person name="Goodwin L."/>
            <person name="Pitluck S."/>
            <person name="Peters L."/>
            <person name="Kyrpides N."/>
            <person name="Mavromatis K."/>
            <person name="Pagani I."/>
            <person name="Ivanova N."/>
            <person name="Saunders L."/>
            <person name="Detter J.C."/>
            <person name="Tapia R."/>
            <person name="Han C."/>
            <person name="Land M."/>
            <person name="Hauser L."/>
            <person name="Markowitz V."/>
            <person name="Cheng J.-F."/>
            <person name="Hugenholtz P."/>
            <person name="Woyke T."/>
            <person name="Wu D."/>
            <person name="Spring S."/>
            <person name="Schroeder M."/>
            <person name="Brambilla E."/>
            <person name="Klenk H.-P."/>
            <person name="Eisen J.A."/>
        </authorList>
    </citation>
    <scope>NUCLEOTIDE SEQUENCE [LARGE SCALE GENOMIC DNA]</scope>
    <source>
        <strain evidence="3">DSM 15286 / JCM 11887 / CIR29812</strain>
    </source>
</reference>
<proteinExistence type="predicted"/>
<dbReference type="RefSeq" id="WP_013907695.1">
    <property type="nucleotide sequence ID" value="NC_015681.1"/>
</dbReference>
<gene>
    <name evidence="2" type="ordered locus">Thein_1082</name>
</gene>
<dbReference type="PROSITE" id="PS51257">
    <property type="entry name" value="PROKAR_LIPOPROTEIN"/>
    <property type="match status" value="1"/>
</dbReference>
<dbReference type="AlphaFoldDB" id="F8ADY8"/>
<evidence type="ECO:0000259" key="1">
    <source>
        <dbReference type="PROSITE" id="PS51677"/>
    </source>
</evidence>
<dbReference type="PaxDb" id="667014-Thein_1082"/>
<dbReference type="GO" id="GO:0005975">
    <property type="term" value="P:carbohydrate metabolic process"/>
    <property type="evidence" value="ECO:0007669"/>
    <property type="project" value="InterPro"/>
</dbReference>
<accession>F8ADY8</accession>
<dbReference type="CDD" id="cd10959">
    <property type="entry name" value="CE4_NodB_like_3"/>
    <property type="match status" value="1"/>
</dbReference>
<evidence type="ECO:0000313" key="3">
    <source>
        <dbReference type="Proteomes" id="UP000006793"/>
    </source>
</evidence>
<dbReference type="InterPro" id="IPR011330">
    <property type="entry name" value="Glyco_hydro/deAcase_b/a-brl"/>
</dbReference>
<dbReference type="PANTHER" id="PTHR10587:SF137">
    <property type="entry name" value="4-DEOXY-4-FORMAMIDO-L-ARABINOSE-PHOSPHOUNDECAPRENOL DEFORMYLASE ARND-RELATED"/>
    <property type="match status" value="1"/>
</dbReference>
<dbReference type="InterPro" id="IPR002509">
    <property type="entry name" value="NODB_dom"/>
</dbReference>
<dbReference type="Gene3D" id="3.20.20.370">
    <property type="entry name" value="Glycoside hydrolase/deacetylase"/>
    <property type="match status" value="1"/>
</dbReference>
<dbReference type="KEGG" id="tid:Thein_1082"/>
<feature type="domain" description="NodB homology" evidence="1">
    <location>
        <begin position="72"/>
        <end position="257"/>
    </location>
</feature>
<dbReference type="Pfam" id="PF01522">
    <property type="entry name" value="Polysacc_deac_1"/>
    <property type="match status" value="1"/>
</dbReference>
<keyword evidence="3" id="KW-1185">Reference proteome</keyword>